<dbReference type="SUPFAM" id="SSF117130">
    <property type="entry name" value="CsrA-like"/>
    <property type="match status" value="1"/>
</dbReference>
<accession>A0A6P1MBD9</accession>
<dbReference type="GO" id="GO:0048027">
    <property type="term" value="F:mRNA 5'-UTR binding"/>
    <property type="evidence" value="ECO:0007669"/>
    <property type="project" value="UniProtKB-UniRule"/>
</dbReference>
<dbReference type="InterPro" id="IPR036107">
    <property type="entry name" value="CsrA_sf"/>
</dbReference>
<comment type="similarity">
    <text evidence="6">Belongs to the CsrA/RsmA family.</text>
</comment>
<protein>
    <recommendedName>
        <fullName evidence="6">Translational regulator CsrA</fullName>
    </recommendedName>
</protein>
<comment type="function">
    <text evidence="6">A translational regulator that binds mRNA to regulate translation initiation and/or mRNA stability. Usually binds in the 5'-UTR at or near the Shine-Dalgarno sequence preventing ribosome-binding, thus repressing translation. Its main target seems to be the major flagellin gene, while its function is anatagonized by FliW.</text>
</comment>
<evidence type="ECO:0000313" key="8">
    <source>
        <dbReference type="Proteomes" id="UP000463883"/>
    </source>
</evidence>
<keyword evidence="8" id="KW-1185">Reference proteome</keyword>
<evidence type="ECO:0000256" key="5">
    <source>
        <dbReference type="ARBA" id="ARBA00022884"/>
    </source>
</evidence>
<evidence type="ECO:0000256" key="2">
    <source>
        <dbReference type="ARBA" id="ARBA00022491"/>
    </source>
</evidence>
<evidence type="ECO:0000256" key="4">
    <source>
        <dbReference type="ARBA" id="ARBA00022845"/>
    </source>
</evidence>
<keyword evidence="2 6" id="KW-0678">Repressor</keyword>
<evidence type="ECO:0000256" key="3">
    <source>
        <dbReference type="ARBA" id="ARBA00022795"/>
    </source>
</evidence>
<dbReference type="GO" id="GO:1902208">
    <property type="term" value="P:regulation of bacterial-type flagellum assembly"/>
    <property type="evidence" value="ECO:0007669"/>
    <property type="project" value="UniProtKB-UniRule"/>
</dbReference>
<name>A0A6P1MBD9_9FIRM</name>
<dbReference type="GO" id="GO:0045947">
    <property type="term" value="P:negative regulation of translational initiation"/>
    <property type="evidence" value="ECO:0007669"/>
    <property type="project" value="UniProtKB-UniRule"/>
</dbReference>
<dbReference type="EMBL" id="CP047591">
    <property type="protein sequence ID" value="QHI71940.1"/>
    <property type="molecule type" value="Genomic_DNA"/>
</dbReference>
<evidence type="ECO:0000256" key="1">
    <source>
        <dbReference type="ARBA" id="ARBA00022490"/>
    </source>
</evidence>
<reference evidence="7 8" key="1">
    <citation type="submission" date="2020-01" db="EMBL/GenBank/DDBJ databases">
        <title>Genomic analysis of Aminipila sp. CBA3637.</title>
        <authorList>
            <person name="Kim Y.B."/>
            <person name="Roh S.W."/>
        </authorList>
    </citation>
    <scope>NUCLEOTIDE SEQUENCE [LARGE SCALE GENOMIC DNA]</scope>
    <source>
        <strain evidence="7 8">CBA3637</strain>
    </source>
</reference>
<dbReference type="RefSeq" id="WP_162361710.1">
    <property type="nucleotide sequence ID" value="NZ_CP047591.1"/>
</dbReference>
<gene>
    <name evidence="6" type="primary">csrA</name>
    <name evidence="7" type="ORF">Ami3637_05640</name>
</gene>
<dbReference type="KEGG" id="amic:Ami3637_05640"/>
<dbReference type="Pfam" id="PF02599">
    <property type="entry name" value="CsrA"/>
    <property type="match status" value="1"/>
</dbReference>
<dbReference type="GO" id="GO:0044781">
    <property type="term" value="P:bacterial-type flagellum organization"/>
    <property type="evidence" value="ECO:0007669"/>
    <property type="project" value="UniProtKB-KW"/>
</dbReference>
<keyword evidence="1 6" id="KW-0963">Cytoplasm</keyword>
<evidence type="ECO:0000256" key="6">
    <source>
        <dbReference type="HAMAP-Rule" id="MF_00167"/>
    </source>
</evidence>
<dbReference type="AlphaFoldDB" id="A0A6P1MBD9"/>
<evidence type="ECO:0000313" key="7">
    <source>
        <dbReference type="EMBL" id="QHI71940.1"/>
    </source>
</evidence>
<comment type="subunit">
    <text evidence="6">Homodimer; the beta-strands of each monomer intercalate to form a hydrophobic core, while the alpha-helices form wings that extend away from the core.</text>
</comment>
<keyword evidence="5 6" id="KW-0694">RNA-binding</keyword>
<proteinExistence type="inferred from homology"/>
<sequence length="83" mass="9115">MLILTRKQGESFLLGEKIEISVSEINGDRVRIAIDAPKDVKILRKELKDAGDFNMESASATKIPTAETLSSIANLASKLKEKK</sequence>
<dbReference type="Proteomes" id="UP000463883">
    <property type="component" value="Chromosome"/>
</dbReference>
<organism evidence="7 8">
    <name type="scientific">Aminipila terrae</name>
    <dbReference type="NCBI Taxonomy" id="2697030"/>
    <lineage>
        <taxon>Bacteria</taxon>
        <taxon>Bacillati</taxon>
        <taxon>Bacillota</taxon>
        <taxon>Clostridia</taxon>
        <taxon>Peptostreptococcales</taxon>
        <taxon>Anaerovoracaceae</taxon>
        <taxon>Aminipila</taxon>
    </lineage>
</organism>
<dbReference type="InterPro" id="IPR003751">
    <property type="entry name" value="CsrA"/>
</dbReference>
<dbReference type="HAMAP" id="MF_00167">
    <property type="entry name" value="CsrA"/>
    <property type="match status" value="1"/>
</dbReference>
<keyword evidence="3 6" id="KW-1005">Bacterial flagellum biogenesis</keyword>
<dbReference type="GO" id="GO:0006109">
    <property type="term" value="P:regulation of carbohydrate metabolic process"/>
    <property type="evidence" value="ECO:0007669"/>
    <property type="project" value="InterPro"/>
</dbReference>
<dbReference type="GO" id="GO:0006402">
    <property type="term" value="P:mRNA catabolic process"/>
    <property type="evidence" value="ECO:0007669"/>
    <property type="project" value="InterPro"/>
</dbReference>
<dbReference type="PANTHER" id="PTHR34984:SF1">
    <property type="entry name" value="CARBON STORAGE REGULATOR"/>
    <property type="match status" value="1"/>
</dbReference>
<dbReference type="PANTHER" id="PTHR34984">
    <property type="entry name" value="CARBON STORAGE REGULATOR"/>
    <property type="match status" value="1"/>
</dbReference>
<dbReference type="GO" id="GO:0005829">
    <property type="term" value="C:cytosol"/>
    <property type="evidence" value="ECO:0007669"/>
    <property type="project" value="TreeGrafter"/>
</dbReference>
<comment type="subcellular location">
    <subcellularLocation>
        <location evidence="6">Cytoplasm</location>
    </subcellularLocation>
</comment>
<keyword evidence="4 6" id="KW-0810">Translation regulation</keyword>
<dbReference type="Gene3D" id="2.60.40.4380">
    <property type="entry name" value="Translational regulator CsrA"/>
    <property type="match status" value="1"/>
</dbReference>